<evidence type="ECO:0000256" key="4">
    <source>
        <dbReference type="PIRNR" id="PIRNR000948"/>
    </source>
</evidence>
<evidence type="ECO:0000313" key="9">
    <source>
        <dbReference type="WBParaSite" id="SMUV_0000596901-mRNA-1"/>
    </source>
</evidence>
<feature type="disulfide bond" evidence="6">
    <location>
        <begin position="529"/>
        <end position="533"/>
    </location>
</feature>
<name>A0A0N5AMZ5_9BILA</name>
<keyword evidence="2 4" id="KW-0378">Hydrolase</keyword>
<dbReference type="SUPFAM" id="SSF56300">
    <property type="entry name" value="Metallo-dependent phosphatases"/>
    <property type="match status" value="1"/>
</dbReference>
<protein>
    <recommendedName>
        <fullName evidence="4">Sphingomyelin phosphodiesterase</fullName>
        <ecNumber evidence="4">3.1.4.12</ecNumber>
    </recommendedName>
</protein>
<dbReference type="InterPro" id="IPR004843">
    <property type="entry name" value="Calcineurin-like_PHP"/>
</dbReference>
<keyword evidence="8" id="KW-1185">Reference proteome</keyword>
<evidence type="ECO:0000256" key="1">
    <source>
        <dbReference type="ARBA" id="ARBA00008234"/>
    </source>
</evidence>
<feature type="disulfide bond" evidence="6">
    <location>
        <begin position="307"/>
        <end position="355"/>
    </location>
</feature>
<dbReference type="GO" id="GO:0046872">
    <property type="term" value="F:metal ion binding"/>
    <property type="evidence" value="ECO:0007669"/>
    <property type="project" value="UniProtKB-KW"/>
</dbReference>
<feature type="disulfide bond" evidence="6">
    <location>
        <begin position="539"/>
        <end position="551"/>
    </location>
</feature>
<sequence length="587" mass="67903">MTVTTVEVRQIHNGQQLRDGVGQRFVYSKNLTQDLLINLATYVCEHFVDVDSAVCQGLSRQYRDELLYVVKEMVFNPPVFCEMFITECGAHVDFGNWSVTLPEVPKNQTYPKYPIKRPNMRVLQLTDIHIDSDYIVGSVANCKSFICCHTDSVTVTGTKPIPAGFWGAQSACDMPLRTVENMLQHIGRTEKFDYILVSGDFVAHTDWNCTKEHHLSVIRTLSELLDHYFPETPKFYALGNHDSVPVNSFAPHYVPNKYQPNWVYKQLWEMQNRWISSDQKDSVRYRGSYSTKIMRGLRLISLNTGYCETTNLWVYINQTDPDGTMTWLVEQLAAAEARGEYVHIMAHIPPGDGECLESWSRNYYRVVNRFSKTITAQFFGHIHVDSFSVFYENMNDDTSEPTNFLFSAPSVSTYAGLNPAYRIYEVVAGNQFEVFDYSTYFLNLSLADGKKDLQWEFLYSAKETYGLQEISAKSMNSLIDKIITDDRIKQQFIRRFKRFETIIYFVLIIDQKLQIIVCRNTVRRDDYECDNACVHDTICALKKAHHNDSLCLHTPNYALFSRRPHIANQVNELAYQILSRFSILRLN</sequence>
<dbReference type="GO" id="GO:0016020">
    <property type="term" value="C:membrane"/>
    <property type="evidence" value="ECO:0007669"/>
    <property type="project" value="GOC"/>
</dbReference>
<dbReference type="PIRSF" id="PIRSF000948">
    <property type="entry name" value="Sphingomy_PDE"/>
    <property type="match status" value="1"/>
</dbReference>
<dbReference type="InterPro" id="IPR041805">
    <property type="entry name" value="ASMase/PPN1_MPP"/>
</dbReference>
<dbReference type="CDD" id="cd00842">
    <property type="entry name" value="MPP_ASMase"/>
    <property type="match status" value="1"/>
</dbReference>
<dbReference type="GO" id="GO:0046513">
    <property type="term" value="P:ceramide biosynthetic process"/>
    <property type="evidence" value="ECO:0007669"/>
    <property type="project" value="TreeGrafter"/>
</dbReference>
<keyword evidence="3" id="KW-0325">Glycoprotein</keyword>
<dbReference type="InterPro" id="IPR029052">
    <property type="entry name" value="Metallo-depent_PP-like"/>
</dbReference>
<reference evidence="9" key="1">
    <citation type="submission" date="2017-02" db="UniProtKB">
        <authorList>
            <consortium name="WormBaseParasite"/>
        </authorList>
    </citation>
    <scope>IDENTIFICATION</scope>
</reference>
<feature type="binding site" evidence="5">
    <location>
        <position position="200"/>
    </location>
    <ligand>
        <name>Zn(2+)</name>
        <dbReference type="ChEBI" id="CHEBI:29105"/>
        <label>1</label>
    </ligand>
</feature>
<evidence type="ECO:0000256" key="2">
    <source>
        <dbReference type="ARBA" id="ARBA00022801"/>
    </source>
</evidence>
<evidence type="ECO:0000256" key="6">
    <source>
        <dbReference type="PIRSR" id="PIRSR000948-2"/>
    </source>
</evidence>
<evidence type="ECO:0000256" key="5">
    <source>
        <dbReference type="PIRSR" id="PIRSR000948-1"/>
    </source>
</evidence>
<feature type="domain" description="Calcineurin-like phosphoesterase" evidence="7">
    <location>
        <begin position="120"/>
        <end position="384"/>
    </location>
</feature>
<keyword evidence="5" id="KW-0479">Metal-binding</keyword>
<organism evidence="8 9">
    <name type="scientific">Syphacia muris</name>
    <dbReference type="NCBI Taxonomy" id="451379"/>
    <lineage>
        <taxon>Eukaryota</taxon>
        <taxon>Metazoa</taxon>
        <taxon>Ecdysozoa</taxon>
        <taxon>Nematoda</taxon>
        <taxon>Chromadorea</taxon>
        <taxon>Rhabditida</taxon>
        <taxon>Spirurina</taxon>
        <taxon>Oxyuridomorpha</taxon>
        <taxon>Oxyuroidea</taxon>
        <taxon>Oxyuridae</taxon>
        <taxon>Syphacia</taxon>
    </lineage>
</organism>
<feature type="disulfide bond" evidence="6">
    <location>
        <begin position="44"/>
        <end position="55"/>
    </location>
</feature>
<dbReference type="GO" id="GO:0006685">
    <property type="term" value="P:sphingomyelin catabolic process"/>
    <property type="evidence" value="ECO:0007669"/>
    <property type="project" value="UniProtKB-UniRule"/>
</dbReference>
<dbReference type="GO" id="GO:0005615">
    <property type="term" value="C:extracellular space"/>
    <property type="evidence" value="ECO:0007669"/>
    <property type="project" value="TreeGrafter"/>
</dbReference>
<keyword evidence="6" id="KW-1015">Disulfide bond</keyword>
<dbReference type="STRING" id="451379.A0A0N5AMZ5"/>
<dbReference type="GO" id="GO:0005764">
    <property type="term" value="C:lysosome"/>
    <property type="evidence" value="ECO:0007669"/>
    <property type="project" value="TreeGrafter"/>
</dbReference>
<dbReference type="Gene3D" id="3.60.21.10">
    <property type="match status" value="1"/>
</dbReference>
<proteinExistence type="inferred from homology"/>
<dbReference type="GO" id="GO:0061750">
    <property type="term" value="F:acid sphingomyelin phosphodiesterase activity"/>
    <property type="evidence" value="ECO:0007669"/>
    <property type="project" value="TreeGrafter"/>
</dbReference>
<evidence type="ECO:0000259" key="7">
    <source>
        <dbReference type="Pfam" id="PF00149"/>
    </source>
</evidence>
<feature type="disulfide bond" evidence="6">
    <location>
        <begin position="142"/>
        <end position="147"/>
    </location>
</feature>
<accession>A0A0N5AMZ5</accession>
<dbReference type="Pfam" id="PF00149">
    <property type="entry name" value="Metallophos"/>
    <property type="match status" value="1"/>
</dbReference>
<dbReference type="EC" id="3.1.4.12" evidence="4"/>
<keyword evidence="4" id="KW-0326">Glycosidase</keyword>
<dbReference type="PANTHER" id="PTHR10340:SF34">
    <property type="entry name" value="SPHINGOMYELIN PHOSPHODIESTERASE"/>
    <property type="match status" value="1"/>
</dbReference>
<dbReference type="InterPro" id="IPR011160">
    <property type="entry name" value="Sphingomy_PDE"/>
</dbReference>
<feature type="binding site" evidence="5">
    <location>
        <position position="240"/>
    </location>
    <ligand>
        <name>Zn(2+)</name>
        <dbReference type="ChEBI" id="CHEBI:29105"/>
        <label>2</label>
    </ligand>
</feature>
<dbReference type="AlphaFoldDB" id="A0A0N5AMZ5"/>
<dbReference type="InterPro" id="IPR011001">
    <property type="entry name" value="Saposin-like"/>
</dbReference>
<feature type="binding site" evidence="5">
    <location>
        <position position="383"/>
    </location>
    <ligand>
        <name>Zn(2+)</name>
        <dbReference type="ChEBI" id="CHEBI:29105"/>
        <label>1</label>
    </ligand>
</feature>
<feature type="binding site" evidence="5">
    <location>
        <position position="127"/>
    </location>
    <ligand>
        <name>Zn(2+)</name>
        <dbReference type="ChEBI" id="CHEBI:29105"/>
        <label>1</label>
    </ligand>
</feature>
<dbReference type="GO" id="GO:0016798">
    <property type="term" value="F:hydrolase activity, acting on glycosyl bonds"/>
    <property type="evidence" value="ECO:0007669"/>
    <property type="project" value="UniProtKB-KW"/>
</dbReference>
<comment type="similarity">
    <text evidence="1 4">Belongs to the acid sphingomyelinase family.</text>
</comment>
<evidence type="ECO:0000256" key="3">
    <source>
        <dbReference type="ARBA" id="ARBA00023180"/>
    </source>
</evidence>
<comment type="cofactor">
    <cofactor evidence="5">
        <name>Zn(2+)</name>
        <dbReference type="ChEBI" id="CHEBI:29105"/>
    </cofactor>
    <text evidence="5">Binds 2 Zn(2+) ions per subunit.</text>
</comment>
<comment type="catalytic activity">
    <reaction evidence="4">
        <text>a sphingomyelin + H2O = phosphocholine + an N-acylsphing-4-enine + H(+)</text>
        <dbReference type="Rhea" id="RHEA:19253"/>
        <dbReference type="ChEBI" id="CHEBI:15377"/>
        <dbReference type="ChEBI" id="CHEBI:15378"/>
        <dbReference type="ChEBI" id="CHEBI:17636"/>
        <dbReference type="ChEBI" id="CHEBI:52639"/>
        <dbReference type="ChEBI" id="CHEBI:295975"/>
        <dbReference type="EC" id="3.1.4.12"/>
    </reaction>
</comment>
<feature type="binding site" evidence="5">
    <location>
        <position position="381"/>
    </location>
    <ligand>
        <name>Zn(2+)</name>
        <dbReference type="ChEBI" id="CHEBI:29105"/>
        <label>2</label>
    </ligand>
</feature>
<evidence type="ECO:0000313" key="8">
    <source>
        <dbReference type="Proteomes" id="UP000046393"/>
    </source>
</evidence>
<feature type="disulfide bond" evidence="6">
    <location>
        <begin position="148"/>
        <end position="172"/>
    </location>
</feature>
<dbReference type="SUPFAM" id="SSF47862">
    <property type="entry name" value="Saposin"/>
    <property type="match status" value="1"/>
</dbReference>
<dbReference type="Proteomes" id="UP000046393">
    <property type="component" value="Unplaced"/>
</dbReference>
<comment type="function">
    <text evidence="4">Converts sphingomyelin to ceramide.</text>
</comment>
<dbReference type="PANTHER" id="PTHR10340">
    <property type="entry name" value="SPHINGOMYELIN PHOSPHODIESTERASE"/>
    <property type="match status" value="1"/>
</dbReference>
<keyword evidence="5" id="KW-0862">Zinc</keyword>
<feature type="binding site" evidence="5">
    <location>
        <position position="200"/>
    </location>
    <ligand>
        <name>Zn(2+)</name>
        <dbReference type="ChEBI" id="CHEBI:29105"/>
        <label>2</label>
    </ligand>
</feature>
<feature type="binding site" evidence="5">
    <location>
        <position position="347"/>
    </location>
    <ligand>
        <name>Zn(2+)</name>
        <dbReference type="ChEBI" id="CHEBI:29105"/>
        <label>2</label>
    </ligand>
</feature>
<feature type="binding site" evidence="5">
    <location>
        <position position="129"/>
    </location>
    <ligand>
        <name>Zn(2+)</name>
        <dbReference type="ChEBI" id="CHEBI:29105"/>
        <label>1</label>
    </ligand>
</feature>
<dbReference type="WBParaSite" id="SMUV_0000596901-mRNA-1">
    <property type="protein sequence ID" value="SMUV_0000596901-mRNA-1"/>
    <property type="gene ID" value="SMUV_0000596901"/>
</dbReference>